<evidence type="ECO:0000313" key="11">
    <source>
        <dbReference type="Proteomes" id="UP000222366"/>
    </source>
</evidence>
<dbReference type="GO" id="GO:0005283">
    <property type="term" value="F:amino acid:sodium symporter activity"/>
    <property type="evidence" value="ECO:0007669"/>
    <property type="project" value="InterPro"/>
</dbReference>
<feature type="transmembrane region" description="Helical" evidence="9">
    <location>
        <begin position="6"/>
        <end position="31"/>
    </location>
</feature>
<dbReference type="InterPro" id="IPR001463">
    <property type="entry name" value="Na/Ala_symport"/>
</dbReference>
<keyword evidence="3 9" id="KW-0813">Transport</keyword>
<proteinExistence type="inferred from homology"/>
<evidence type="ECO:0000256" key="3">
    <source>
        <dbReference type="ARBA" id="ARBA00022448"/>
    </source>
</evidence>
<name>A0A2D0KTB6_9GAMM</name>
<comment type="subcellular location">
    <subcellularLocation>
        <location evidence="9">Cell inner membrane</location>
        <topology evidence="9">Multi-pass membrane protein</topology>
    </subcellularLocation>
    <subcellularLocation>
        <location evidence="1">Cell membrane</location>
        <topology evidence="1">Multi-pass membrane protein</topology>
    </subcellularLocation>
</comment>
<protein>
    <submittedName>
        <fullName evidence="10">Putative amino-acid transport protein</fullName>
    </submittedName>
</protein>
<dbReference type="NCBIfam" id="TIGR00835">
    <property type="entry name" value="agcS"/>
    <property type="match status" value="1"/>
</dbReference>
<dbReference type="PROSITE" id="PS00873">
    <property type="entry name" value="NA_ALANINE_SYMP"/>
    <property type="match status" value="1"/>
</dbReference>
<evidence type="ECO:0000256" key="7">
    <source>
        <dbReference type="ARBA" id="ARBA00022989"/>
    </source>
</evidence>
<dbReference type="PANTHER" id="PTHR30330:SF3">
    <property type="entry name" value="TRANSCRIPTIONAL REGULATOR, LRP FAMILY"/>
    <property type="match status" value="1"/>
</dbReference>
<keyword evidence="6 9" id="KW-0769">Symport</keyword>
<feature type="transmembrane region" description="Helical" evidence="9">
    <location>
        <begin position="213"/>
        <end position="233"/>
    </location>
</feature>
<reference evidence="10 11" key="1">
    <citation type="journal article" date="2017" name="Nat. Microbiol.">
        <title>Natural product diversity associated with the nematode symbionts Photorhabdus and Xenorhabdus.</title>
        <authorList>
            <person name="Tobias N.J."/>
            <person name="Wolff H."/>
            <person name="Djahanschiri B."/>
            <person name="Grundmann F."/>
            <person name="Kronenwerth M."/>
            <person name="Shi Y.M."/>
            <person name="Simonyi S."/>
            <person name="Grun P."/>
            <person name="Shapiro-Ilan D."/>
            <person name="Pidot S.J."/>
            <person name="Stinear T.P."/>
            <person name="Ebersberger I."/>
            <person name="Bode H.B."/>
        </authorList>
    </citation>
    <scope>NUCLEOTIDE SEQUENCE [LARGE SCALE GENOMIC DNA]</scope>
    <source>
        <strain evidence="10 11">DSM 17904</strain>
    </source>
</reference>
<evidence type="ECO:0000256" key="4">
    <source>
        <dbReference type="ARBA" id="ARBA00022475"/>
    </source>
</evidence>
<evidence type="ECO:0000256" key="2">
    <source>
        <dbReference type="ARBA" id="ARBA00009261"/>
    </source>
</evidence>
<dbReference type="Pfam" id="PF01235">
    <property type="entry name" value="Na_Ala_symp"/>
    <property type="match status" value="1"/>
</dbReference>
<evidence type="ECO:0000256" key="5">
    <source>
        <dbReference type="ARBA" id="ARBA00022692"/>
    </source>
</evidence>
<comment type="caution">
    <text evidence="10">The sequence shown here is derived from an EMBL/GenBank/DDBJ whole genome shotgun (WGS) entry which is preliminary data.</text>
</comment>
<evidence type="ECO:0000256" key="9">
    <source>
        <dbReference type="RuleBase" id="RU363064"/>
    </source>
</evidence>
<organism evidence="10 11">
    <name type="scientific">Xenorhabdus stockiae</name>
    <dbReference type="NCBI Taxonomy" id="351614"/>
    <lineage>
        <taxon>Bacteria</taxon>
        <taxon>Pseudomonadati</taxon>
        <taxon>Pseudomonadota</taxon>
        <taxon>Gammaproteobacteria</taxon>
        <taxon>Enterobacterales</taxon>
        <taxon>Morganellaceae</taxon>
        <taxon>Xenorhabdus</taxon>
    </lineage>
</organism>
<evidence type="ECO:0000256" key="1">
    <source>
        <dbReference type="ARBA" id="ARBA00004651"/>
    </source>
</evidence>
<feature type="transmembrane region" description="Helical" evidence="9">
    <location>
        <begin position="239"/>
        <end position="266"/>
    </location>
</feature>
<feature type="transmembrane region" description="Helical" evidence="9">
    <location>
        <begin position="390"/>
        <end position="410"/>
    </location>
</feature>
<feature type="transmembrane region" description="Helical" evidence="9">
    <location>
        <begin position="301"/>
        <end position="329"/>
    </location>
</feature>
<keyword evidence="4" id="KW-1003">Cell membrane</keyword>
<accession>A0A2D0KTB6</accession>
<keyword evidence="9" id="KW-0997">Cell inner membrane</keyword>
<evidence type="ECO:0000256" key="6">
    <source>
        <dbReference type="ARBA" id="ARBA00022847"/>
    </source>
</evidence>
<comment type="similarity">
    <text evidence="2 9">Belongs to the alanine or glycine:cation symporter (AGCS) (TC 2.A.25) family.</text>
</comment>
<dbReference type="EMBL" id="NJAJ01000007">
    <property type="protein sequence ID" value="PHM66662.1"/>
    <property type="molecule type" value="Genomic_DNA"/>
</dbReference>
<feature type="transmembrane region" description="Helical" evidence="9">
    <location>
        <begin position="349"/>
        <end position="370"/>
    </location>
</feature>
<dbReference type="Proteomes" id="UP000222366">
    <property type="component" value="Unassembled WGS sequence"/>
</dbReference>
<feature type="transmembrane region" description="Helical" evidence="9">
    <location>
        <begin position="145"/>
        <end position="164"/>
    </location>
</feature>
<dbReference type="AlphaFoldDB" id="A0A2D0KTB6"/>
<sequence>MELITQWLGAINGVVWGVPMLIGLLGIGIFMQIRLSFLPIRKLGTGFKLLFQKNKQRGEGQISPFNALMTALSATIGTGNIAGVATAIVMGGPGALFWMWMTALVGMATKYSEAVLAVRYRETDKNGNYVGGPMYYIKNGLGKKWVWLGTLFALFGSMAGFGIGNTVQANSVAEVLHSSFGIDKAITAVALVLLVGAVLIGGIKRISDVAGKLVPVMTVGYLGIGIIVLGLNVTAIPEAFALIIKSAFTPVAAQGGFAGAAVWAAIRFGIARGVFSNEAGMGSAPIAHAAAKTQNPIRQGLIAMLGTFIDTIVVCSITGLTIVITGGWLTGETGATLTASSFSAVIPGGHYLVAIALAIFAFTTILGWSFYGEKCIQYLFGTKAITPFRIVWIIALPIGATQSLSLVWLLADTLNAMMAIPNLIAIALLSPVVYRLTKDHIHDVNADSLEIKANSIEIKTAMKTD</sequence>
<dbReference type="PANTHER" id="PTHR30330">
    <property type="entry name" value="AGSS FAMILY TRANSPORTER, SODIUM-ALANINE"/>
    <property type="match status" value="1"/>
</dbReference>
<keyword evidence="8 9" id="KW-0472">Membrane</keyword>
<evidence type="ECO:0000313" key="10">
    <source>
        <dbReference type="EMBL" id="PHM66662.1"/>
    </source>
</evidence>
<feature type="transmembrane region" description="Helical" evidence="9">
    <location>
        <begin position="416"/>
        <end position="434"/>
    </location>
</feature>
<keyword evidence="7 9" id="KW-1133">Transmembrane helix</keyword>
<gene>
    <name evidence="10" type="ORF">Xsto_00991</name>
</gene>
<dbReference type="RefSeq" id="WP_099124243.1">
    <property type="nucleotide sequence ID" value="NZ_CAWNRH010000148.1"/>
</dbReference>
<keyword evidence="11" id="KW-1185">Reference proteome</keyword>
<evidence type="ECO:0000256" key="8">
    <source>
        <dbReference type="ARBA" id="ARBA00023136"/>
    </source>
</evidence>
<keyword evidence="5 9" id="KW-0812">Transmembrane</keyword>
<feature type="transmembrane region" description="Helical" evidence="9">
    <location>
        <begin position="65"/>
        <end position="91"/>
    </location>
</feature>
<dbReference type="FunFam" id="1.20.1740.10:FF:000004">
    <property type="entry name" value="Sodium:alanine symporter family protein"/>
    <property type="match status" value="1"/>
</dbReference>
<feature type="transmembrane region" description="Helical" evidence="9">
    <location>
        <begin position="184"/>
        <end position="201"/>
    </location>
</feature>
<dbReference type="GO" id="GO:0005886">
    <property type="term" value="C:plasma membrane"/>
    <property type="evidence" value="ECO:0007669"/>
    <property type="project" value="UniProtKB-SubCell"/>
</dbReference>
<dbReference type="PRINTS" id="PR00175">
    <property type="entry name" value="NAALASMPORT"/>
</dbReference>
<dbReference type="Gene3D" id="1.20.1740.10">
    <property type="entry name" value="Amino acid/polyamine transporter I"/>
    <property type="match status" value="1"/>
</dbReference>